<evidence type="ECO:0000256" key="2">
    <source>
        <dbReference type="SAM" id="MobiDB-lite"/>
    </source>
</evidence>
<dbReference type="EMBL" id="CP042467">
    <property type="protein sequence ID" value="QED26143.1"/>
    <property type="molecule type" value="Genomic_DNA"/>
</dbReference>
<gene>
    <name evidence="5" type="ORF">FRD01_02480</name>
</gene>
<dbReference type="Proteomes" id="UP000321595">
    <property type="component" value="Chromosome"/>
</dbReference>
<evidence type="ECO:0000313" key="5">
    <source>
        <dbReference type="EMBL" id="QED26143.1"/>
    </source>
</evidence>
<reference evidence="5 6" key="1">
    <citation type="submission" date="2019-08" db="EMBL/GenBank/DDBJ databases">
        <authorList>
            <person name="Liang Q."/>
        </authorList>
    </citation>
    <scope>NUCLEOTIDE SEQUENCE [LARGE SCALE GENOMIC DNA]</scope>
    <source>
        <strain evidence="5 6">V1718</strain>
    </source>
</reference>
<keyword evidence="3" id="KW-0472">Membrane</keyword>
<feature type="region of interest" description="Disordered" evidence="2">
    <location>
        <begin position="1"/>
        <end position="58"/>
    </location>
</feature>
<accession>A0A5B8XQ07</accession>
<dbReference type="KEGG" id="bbae:FRD01_02480"/>
<evidence type="ECO:0000256" key="1">
    <source>
        <dbReference type="SAM" id="Coils"/>
    </source>
</evidence>
<feature type="transmembrane region" description="Helical" evidence="3">
    <location>
        <begin position="364"/>
        <end position="385"/>
    </location>
</feature>
<feature type="domain" description="DUF4349" evidence="4">
    <location>
        <begin position="181"/>
        <end position="383"/>
    </location>
</feature>
<dbReference type="Pfam" id="PF14257">
    <property type="entry name" value="DUF4349"/>
    <property type="match status" value="1"/>
</dbReference>
<keyword evidence="1" id="KW-0175">Coiled coil</keyword>
<dbReference type="AlphaFoldDB" id="A0A5B8XQ07"/>
<keyword evidence="6" id="KW-1185">Reference proteome</keyword>
<evidence type="ECO:0000313" key="6">
    <source>
        <dbReference type="Proteomes" id="UP000321595"/>
    </source>
</evidence>
<proteinExistence type="predicted"/>
<evidence type="ECO:0000256" key="3">
    <source>
        <dbReference type="SAM" id="Phobius"/>
    </source>
</evidence>
<sequence length="391" mass="41858">MTSAGCAGAGSESETVSDTIAVSPITPARANPAKSTPMRERPGTSSSSTSTSEDSMSDCRGPIFTGAASLRAPQKGQYIAFPGISCLHLLMVASVGTFISTIKTCGFSRKFKVGPRPPSEISQRAFHAVVCYVFAREHGVEMKYWAFLLLISLALAVGCQSKQEPPPPPAQEESADGDSPRQIIKNGSITIELESLESAHKSVEKLIGDAEGYIETSELSDYDTRRMTMSLRVPESKFDSAMSALAGLGEVVSQSVSTKDVTGETVDLAAKLKNQRALEGRLNELLQQAQTVSEILEIERELARVRAEIDSLDGRAKALNSQVEMSTIHLVLMEEKPGGFGQVTSAFEDGAEITAFVTGGLIRAGFALFPLLVGLGLLLGVWRFFSSRKSK</sequence>
<keyword evidence="3" id="KW-0812">Transmembrane</keyword>
<name>A0A5B8XQ07_9DELT</name>
<organism evidence="5 6">
    <name type="scientific">Microvenator marinus</name>
    <dbReference type="NCBI Taxonomy" id="2600177"/>
    <lineage>
        <taxon>Bacteria</taxon>
        <taxon>Deltaproteobacteria</taxon>
        <taxon>Bradymonadales</taxon>
        <taxon>Microvenatoraceae</taxon>
        <taxon>Microvenator</taxon>
    </lineage>
</organism>
<keyword evidence="3" id="KW-1133">Transmembrane helix</keyword>
<protein>
    <submittedName>
        <fullName evidence="5">DUF4349 domain-containing protein</fullName>
    </submittedName>
</protein>
<evidence type="ECO:0000259" key="4">
    <source>
        <dbReference type="Pfam" id="PF14257"/>
    </source>
</evidence>
<feature type="coiled-coil region" evidence="1">
    <location>
        <begin position="268"/>
        <end position="322"/>
    </location>
</feature>
<dbReference type="OrthoDB" id="186919at2"/>
<dbReference type="InterPro" id="IPR025645">
    <property type="entry name" value="DUF4349"/>
</dbReference>
<feature type="region of interest" description="Disordered" evidence="2">
    <location>
        <begin position="162"/>
        <end position="181"/>
    </location>
</feature>